<proteinExistence type="predicted"/>
<dbReference type="Gene3D" id="3.40.50.720">
    <property type="entry name" value="NAD(P)-binding Rossmann-like Domain"/>
    <property type="match status" value="1"/>
</dbReference>
<dbReference type="PANTHER" id="PTHR30388">
    <property type="entry name" value="ALDEHYDE OXIDOREDUCTASE MOLYBDENUM COFACTOR ASSEMBLY PROTEIN"/>
    <property type="match status" value="1"/>
</dbReference>
<evidence type="ECO:0000259" key="2">
    <source>
        <dbReference type="Pfam" id="PF13478"/>
    </source>
</evidence>
<sequence>MDESNVIEALYQAQKANLPIALAVVVRTHGSMPRHAGAKMLIYSDGKTIGTVGGGAMESRVIQDGLAALADGQPRLVSYTLNDLRDGDPGVCGGSADIYIEPYNTAPILVVIGCGHVGKALAELGKWLGFRVIVSDDRAELCSPEHIPNMDGYVVAPPSEVVSHIPLTPQTYIAAVTRGLPVDEQLFPPLLNAPVPYIGLIGSRRRWALTIKALEERGISREQIARVRAPIGLELNAETPREIALSIMAEIVMLRNGGDGKPMQWLGTVQQAEAQ</sequence>
<dbReference type="EMBL" id="PGTK01000002">
    <property type="protein sequence ID" value="PJF31859.1"/>
    <property type="molecule type" value="Genomic_DNA"/>
</dbReference>
<evidence type="ECO:0000313" key="3">
    <source>
        <dbReference type="EMBL" id="PJF31859.1"/>
    </source>
</evidence>
<name>A0A2M8P2U0_9CHLR</name>
<feature type="domain" description="XdhC Rossmann" evidence="2">
    <location>
        <begin position="109"/>
        <end position="251"/>
    </location>
</feature>
<protein>
    <submittedName>
        <fullName evidence="3">Xanthine dehydrogenase</fullName>
    </submittedName>
</protein>
<evidence type="ECO:0000313" key="4">
    <source>
        <dbReference type="Proteomes" id="UP000228921"/>
    </source>
</evidence>
<dbReference type="AlphaFoldDB" id="A0A2M8P2U0"/>
<dbReference type="SUPFAM" id="SSF51735">
    <property type="entry name" value="NAD(P)-binding Rossmann-fold domains"/>
    <property type="match status" value="1"/>
</dbReference>
<dbReference type="Pfam" id="PF02625">
    <property type="entry name" value="XdhC_CoxI"/>
    <property type="match status" value="1"/>
</dbReference>
<evidence type="ECO:0000259" key="1">
    <source>
        <dbReference type="Pfam" id="PF02625"/>
    </source>
</evidence>
<dbReference type="Proteomes" id="UP000228921">
    <property type="component" value="Unassembled WGS sequence"/>
</dbReference>
<dbReference type="InterPro" id="IPR052698">
    <property type="entry name" value="MoCofactor_Util/Proc"/>
</dbReference>
<dbReference type="InterPro" id="IPR003777">
    <property type="entry name" value="XdhC_CoxI"/>
</dbReference>
<dbReference type="InterPro" id="IPR027051">
    <property type="entry name" value="XdhC_Rossmann_dom"/>
</dbReference>
<comment type="caution">
    <text evidence="3">The sequence shown here is derived from an EMBL/GenBank/DDBJ whole genome shotgun (WGS) entry which is preliminary data.</text>
</comment>
<gene>
    <name evidence="3" type="ORF">CUN51_02640</name>
</gene>
<organism evidence="3 4">
    <name type="scientific">Candidatus Thermofonsia Clade 1 bacterium</name>
    <dbReference type="NCBI Taxonomy" id="2364210"/>
    <lineage>
        <taxon>Bacteria</taxon>
        <taxon>Bacillati</taxon>
        <taxon>Chloroflexota</taxon>
        <taxon>Candidatus Thermofontia</taxon>
        <taxon>Candidatus Thermofonsia Clade 1</taxon>
    </lineage>
</organism>
<dbReference type="PANTHER" id="PTHR30388:SF6">
    <property type="entry name" value="XANTHINE DEHYDROGENASE SUBUNIT A-RELATED"/>
    <property type="match status" value="1"/>
</dbReference>
<feature type="domain" description="XdhC- CoxI" evidence="1">
    <location>
        <begin position="14"/>
        <end position="79"/>
    </location>
</feature>
<accession>A0A2M8P2U0</accession>
<dbReference type="InterPro" id="IPR036291">
    <property type="entry name" value="NAD(P)-bd_dom_sf"/>
</dbReference>
<dbReference type="Pfam" id="PF13478">
    <property type="entry name" value="XdhC_C"/>
    <property type="match status" value="1"/>
</dbReference>
<reference evidence="3 4" key="1">
    <citation type="submission" date="2017-11" db="EMBL/GenBank/DDBJ databases">
        <title>Evolution of Phototrophy in the Chloroflexi Phylum Driven by Horizontal Gene Transfer.</title>
        <authorList>
            <person name="Ward L.M."/>
            <person name="Hemp J."/>
            <person name="Shih P.M."/>
            <person name="Mcglynn S.E."/>
            <person name="Fischer W."/>
        </authorList>
    </citation>
    <scope>NUCLEOTIDE SEQUENCE [LARGE SCALE GENOMIC DNA]</scope>
    <source>
        <strain evidence="3">CP2_2F</strain>
    </source>
</reference>